<feature type="transmembrane region" description="Helical" evidence="8">
    <location>
        <begin position="285"/>
        <end position="307"/>
    </location>
</feature>
<feature type="domain" description="Glycosyltransferase RgtA/B/C/D-like" evidence="9">
    <location>
        <begin position="164"/>
        <end position="295"/>
    </location>
</feature>
<feature type="transmembrane region" description="Helical" evidence="8">
    <location>
        <begin position="424"/>
        <end position="444"/>
    </location>
</feature>
<evidence type="ECO:0000256" key="8">
    <source>
        <dbReference type="SAM" id="Phobius"/>
    </source>
</evidence>
<dbReference type="GO" id="GO:0005886">
    <property type="term" value="C:plasma membrane"/>
    <property type="evidence" value="ECO:0007669"/>
    <property type="project" value="UniProtKB-SubCell"/>
</dbReference>
<dbReference type="eggNOG" id="COG1807">
    <property type="taxonomic scope" value="Bacteria"/>
</dbReference>
<accession>R3U6D0</accession>
<dbReference type="OrthoDB" id="5695313at2"/>
<protein>
    <recommendedName>
        <fullName evidence="9">Glycosyltransferase RgtA/B/C/D-like domain-containing protein</fullName>
    </recommendedName>
</protein>
<evidence type="ECO:0000256" key="1">
    <source>
        <dbReference type="ARBA" id="ARBA00004651"/>
    </source>
</evidence>
<keyword evidence="3" id="KW-0328">Glycosyltransferase</keyword>
<dbReference type="GO" id="GO:0016763">
    <property type="term" value="F:pentosyltransferase activity"/>
    <property type="evidence" value="ECO:0007669"/>
    <property type="project" value="TreeGrafter"/>
</dbReference>
<evidence type="ECO:0000256" key="4">
    <source>
        <dbReference type="ARBA" id="ARBA00022679"/>
    </source>
</evidence>
<evidence type="ECO:0000256" key="5">
    <source>
        <dbReference type="ARBA" id="ARBA00022692"/>
    </source>
</evidence>
<keyword evidence="4" id="KW-0808">Transferase</keyword>
<evidence type="ECO:0000259" key="9">
    <source>
        <dbReference type="Pfam" id="PF13231"/>
    </source>
</evidence>
<reference evidence="10 11" key="1">
    <citation type="submission" date="2013-02" db="EMBL/GenBank/DDBJ databases">
        <title>The Genome Sequence of Enterococcus phoeniculicola BAA-412.</title>
        <authorList>
            <consortium name="The Broad Institute Genome Sequencing Platform"/>
            <consortium name="The Broad Institute Genome Sequencing Center for Infectious Disease"/>
            <person name="Earl A.M."/>
            <person name="Gilmore M.S."/>
            <person name="Lebreton F."/>
            <person name="Walker B."/>
            <person name="Young S.K."/>
            <person name="Zeng Q."/>
            <person name="Gargeya S."/>
            <person name="Fitzgerald M."/>
            <person name="Haas B."/>
            <person name="Abouelleil A."/>
            <person name="Alvarado L."/>
            <person name="Arachchi H.M."/>
            <person name="Berlin A.M."/>
            <person name="Chapman S.B."/>
            <person name="Dewar J."/>
            <person name="Goldberg J."/>
            <person name="Griggs A."/>
            <person name="Gujja S."/>
            <person name="Hansen M."/>
            <person name="Howarth C."/>
            <person name="Imamovic A."/>
            <person name="Larimer J."/>
            <person name="McCowan C."/>
            <person name="Murphy C."/>
            <person name="Neiman D."/>
            <person name="Pearson M."/>
            <person name="Priest M."/>
            <person name="Roberts A."/>
            <person name="Saif S."/>
            <person name="Shea T."/>
            <person name="Sisk P."/>
            <person name="Sykes S."/>
            <person name="Wortman J."/>
            <person name="Nusbaum C."/>
            <person name="Birren B."/>
        </authorList>
    </citation>
    <scope>NUCLEOTIDE SEQUENCE [LARGE SCALE GENOMIC DNA]</scope>
    <source>
        <strain evidence="10 11">ATCC BAA-412</strain>
    </source>
</reference>
<evidence type="ECO:0000256" key="3">
    <source>
        <dbReference type="ARBA" id="ARBA00022676"/>
    </source>
</evidence>
<dbReference type="InterPro" id="IPR050297">
    <property type="entry name" value="LipidA_mod_glycosyltrf_83"/>
</dbReference>
<dbReference type="Pfam" id="PF13231">
    <property type="entry name" value="PMT_2"/>
    <property type="match status" value="1"/>
</dbReference>
<dbReference type="RefSeq" id="WP_010767199.1">
    <property type="nucleotide sequence ID" value="NZ_ASWE01000004.1"/>
</dbReference>
<dbReference type="GO" id="GO:0009103">
    <property type="term" value="P:lipopolysaccharide biosynthetic process"/>
    <property type="evidence" value="ECO:0007669"/>
    <property type="project" value="UniProtKB-ARBA"/>
</dbReference>
<dbReference type="InterPro" id="IPR038731">
    <property type="entry name" value="RgtA/B/C-like"/>
</dbReference>
<feature type="transmembrane region" description="Helical" evidence="8">
    <location>
        <begin position="12"/>
        <end position="32"/>
    </location>
</feature>
<evidence type="ECO:0000313" key="10">
    <source>
        <dbReference type="EMBL" id="EOL48973.1"/>
    </source>
</evidence>
<evidence type="ECO:0000256" key="6">
    <source>
        <dbReference type="ARBA" id="ARBA00022989"/>
    </source>
</evidence>
<feature type="transmembrane region" description="Helical" evidence="8">
    <location>
        <begin position="134"/>
        <end position="150"/>
    </location>
</feature>
<evidence type="ECO:0000313" key="11">
    <source>
        <dbReference type="Proteomes" id="UP000013785"/>
    </source>
</evidence>
<dbReference type="STRING" id="154621.RV11_GL002206"/>
<sequence>MDRDTNKIRGILFALFYSILSITFLWIILLNIKTNITHYQSAFWLSLIMIAIAIVFIKKTNFSKVIIDGTRKNEFLLISILFLISTIITIYIGLETRVEFLWDFGIVQQNAFNIAKTGNYVDISYFARYPNNNFILLIATGIYKFLFLIAPNLDIYAMYKILIVINSLLINMSILFIYLSSKKIWNSKVALFSTIITYTATPILLYSEIFYTDTVGIFFVSLTMFLYVKLKETKTSLSSLFFLILIGISIGLGYRIKAFVLIIAVGIIIDLVLGKIKFQEKIKKVTILIVTLLTSLVITSALFTSIIPVTDKLKTENEFPIAHWVMMGLNTQNDGRFAHDDYKYSLSINGYENKKEKEIEKIKDRISEFGPLGLVRFLFVNKVTRTWADGGLMTDYYGSREGLVNGFIQQIYHRDTKYNYKFHVYFQVGIFILWFFVFLGALLFKKRNEKIDFINISIFGLFLFQLIWECNARYIYCFIPLFIISATNGFVTFKNLVRGGKRVKRHSKT</sequence>
<gene>
    <name evidence="10" type="ORF">UC3_00526</name>
</gene>
<feature type="transmembrane region" description="Helical" evidence="8">
    <location>
        <begin position="451"/>
        <end position="468"/>
    </location>
</feature>
<feature type="transmembrane region" description="Helical" evidence="8">
    <location>
        <begin position="474"/>
        <end position="497"/>
    </location>
</feature>
<keyword evidence="6 8" id="KW-1133">Transmembrane helix</keyword>
<keyword evidence="7 8" id="KW-0472">Membrane</keyword>
<evidence type="ECO:0000256" key="7">
    <source>
        <dbReference type="ARBA" id="ARBA00023136"/>
    </source>
</evidence>
<organism evidence="10 11">
    <name type="scientific">Enterococcus phoeniculicola ATCC BAA-412</name>
    <dbReference type="NCBI Taxonomy" id="1158610"/>
    <lineage>
        <taxon>Bacteria</taxon>
        <taxon>Bacillati</taxon>
        <taxon>Bacillota</taxon>
        <taxon>Bacilli</taxon>
        <taxon>Lactobacillales</taxon>
        <taxon>Enterococcaceae</taxon>
        <taxon>Enterococcus</taxon>
    </lineage>
</organism>
<proteinExistence type="predicted"/>
<feature type="transmembrane region" description="Helical" evidence="8">
    <location>
        <begin position="157"/>
        <end position="179"/>
    </location>
</feature>
<comment type="subcellular location">
    <subcellularLocation>
        <location evidence="1">Cell membrane</location>
        <topology evidence="1">Multi-pass membrane protein</topology>
    </subcellularLocation>
</comment>
<feature type="transmembrane region" description="Helical" evidence="8">
    <location>
        <begin position="210"/>
        <end position="228"/>
    </location>
</feature>
<dbReference type="AlphaFoldDB" id="R3U6D0"/>
<feature type="transmembrane region" description="Helical" evidence="8">
    <location>
        <begin position="240"/>
        <end position="273"/>
    </location>
</feature>
<keyword evidence="5 8" id="KW-0812">Transmembrane</keyword>
<name>R3U6D0_9ENTE</name>
<dbReference type="HOGENOM" id="CLU_024626_3_0_9"/>
<comment type="caution">
    <text evidence="10">The sequence shown here is derived from an EMBL/GenBank/DDBJ whole genome shotgun (WGS) entry which is preliminary data.</text>
</comment>
<keyword evidence="11" id="KW-1185">Reference proteome</keyword>
<feature type="transmembrane region" description="Helical" evidence="8">
    <location>
        <begin position="38"/>
        <end position="56"/>
    </location>
</feature>
<evidence type="ECO:0000256" key="2">
    <source>
        <dbReference type="ARBA" id="ARBA00022475"/>
    </source>
</evidence>
<dbReference type="EMBL" id="AJAT01000007">
    <property type="protein sequence ID" value="EOL48973.1"/>
    <property type="molecule type" value="Genomic_DNA"/>
</dbReference>
<dbReference type="PANTHER" id="PTHR33908">
    <property type="entry name" value="MANNOSYLTRANSFERASE YKCB-RELATED"/>
    <property type="match status" value="1"/>
</dbReference>
<keyword evidence="2" id="KW-1003">Cell membrane</keyword>
<dbReference type="PATRIC" id="fig|1158610.3.peg.499"/>
<feature type="transmembrane region" description="Helical" evidence="8">
    <location>
        <begin position="76"/>
        <end position="94"/>
    </location>
</feature>
<dbReference type="PANTHER" id="PTHR33908:SF11">
    <property type="entry name" value="MEMBRANE PROTEIN"/>
    <property type="match status" value="1"/>
</dbReference>
<dbReference type="Proteomes" id="UP000013785">
    <property type="component" value="Unassembled WGS sequence"/>
</dbReference>